<accession>A0ABQ2JJJ0</accession>
<organism evidence="1 2">
    <name type="scientific">Novosphingobium indicum</name>
    <dbReference type="NCBI Taxonomy" id="462949"/>
    <lineage>
        <taxon>Bacteria</taxon>
        <taxon>Pseudomonadati</taxon>
        <taxon>Pseudomonadota</taxon>
        <taxon>Alphaproteobacteria</taxon>
        <taxon>Sphingomonadales</taxon>
        <taxon>Sphingomonadaceae</taxon>
        <taxon>Novosphingobium</taxon>
    </lineage>
</organism>
<keyword evidence="2" id="KW-1185">Reference proteome</keyword>
<dbReference type="RefSeq" id="WP_188818979.1">
    <property type="nucleotide sequence ID" value="NZ_BMLK01000005.1"/>
</dbReference>
<reference evidence="2" key="1">
    <citation type="journal article" date="2019" name="Int. J. Syst. Evol. Microbiol.">
        <title>The Global Catalogue of Microorganisms (GCM) 10K type strain sequencing project: providing services to taxonomists for standard genome sequencing and annotation.</title>
        <authorList>
            <consortium name="The Broad Institute Genomics Platform"/>
            <consortium name="The Broad Institute Genome Sequencing Center for Infectious Disease"/>
            <person name="Wu L."/>
            <person name="Ma J."/>
        </authorList>
    </citation>
    <scope>NUCLEOTIDE SEQUENCE [LARGE SCALE GENOMIC DNA]</scope>
    <source>
        <strain evidence="2">CGMCC 1.6784</strain>
    </source>
</reference>
<proteinExistence type="predicted"/>
<evidence type="ECO:0000313" key="2">
    <source>
        <dbReference type="Proteomes" id="UP000605099"/>
    </source>
</evidence>
<gene>
    <name evidence="1" type="ORF">GCM10011349_13760</name>
</gene>
<evidence type="ECO:0000313" key="1">
    <source>
        <dbReference type="EMBL" id="GGN46514.1"/>
    </source>
</evidence>
<protein>
    <submittedName>
        <fullName evidence="1">Uncharacterized protein</fullName>
    </submittedName>
</protein>
<name>A0ABQ2JJJ0_9SPHN</name>
<sequence length="64" mass="6606">MANDPPMPTALQVAEAVARVLGAKLADLSAERIDLDREEAALCLGLAEGVIDSLKAEADDAETA</sequence>
<comment type="caution">
    <text evidence="1">The sequence shown here is derived from an EMBL/GenBank/DDBJ whole genome shotgun (WGS) entry which is preliminary data.</text>
</comment>
<dbReference type="Proteomes" id="UP000605099">
    <property type="component" value="Unassembled WGS sequence"/>
</dbReference>
<dbReference type="EMBL" id="BMLK01000005">
    <property type="protein sequence ID" value="GGN46514.1"/>
    <property type="molecule type" value="Genomic_DNA"/>
</dbReference>